<sequence length="271" mass="30533">MNQEELQTTIIAKCTKHKEQNSQNADYRACVDIGTEYFVKYGVQRDLEPERATQEFIFNYAQQSNMPDAPRIARIVHHFVDQRTMYLVMEYIKLQESPPDLAARTQKAMKWLSEVPLPSNNTLGPIGGGRIRHKFFKEFKAPFEFLDVEMLDRYMKNVCPCFHFSSAYSLLSVTARQKVSPVSVRGECLMFTQSNMDDSNFGIDEHERTVLMDFSEIGLLPKTFIAYTLNNFGPIAASLGLSGNSNLASMAAIAHCLGMVSDPKLGTSTCA</sequence>
<keyword evidence="2" id="KW-1185">Reference proteome</keyword>
<name>A0A0C3DDL6_9AGAM</name>
<evidence type="ECO:0000313" key="1">
    <source>
        <dbReference type="EMBL" id="KIM54156.1"/>
    </source>
</evidence>
<dbReference type="Proteomes" id="UP000053989">
    <property type="component" value="Unassembled WGS sequence"/>
</dbReference>
<dbReference type="InParanoid" id="A0A0C3DDL6"/>
<dbReference type="AlphaFoldDB" id="A0A0C3DDL6"/>
<reference evidence="2" key="2">
    <citation type="submission" date="2015-01" db="EMBL/GenBank/DDBJ databases">
        <title>Evolutionary Origins and Diversification of the Mycorrhizal Mutualists.</title>
        <authorList>
            <consortium name="DOE Joint Genome Institute"/>
            <consortium name="Mycorrhizal Genomics Consortium"/>
            <person name="Kohler A."/>
            <person name="Kuo A."/>
            <person name="Nagy L.G."/>
            <person name="Floudas D."/>
            <person name="Copeland A."/>
            <person name="Barry K.W."/>
            <person name="Cichocki N."/>
            <person name="Veneault-Fourrey C."/>
            <person name="LaButti K."/>
            <person name="Lindquist E.A."/>
            <person name="Lipzen A."/>
            <person name="Lundell T."/>
            <person name="Morin E."/>
            <person name="Murat C."/>
            <person name="Riley R."/>
            <person name="Ohm R."/>
            <person name="Sun H."/>
            <person name="Tunlid A."/>
            <person name="Henrissat B."/>
            <person name="Grigoriev I.V."/>
            <person name="Hibbett D.S."/>
            <person name="Martin F."/>
        </authorList>
    </citation>
    <scope>NUCLEOTIDE SEQUENCE [LARGE SCALE GENOMIC DNA]</scope>
    <source>
        <strain evidence="2">Foug A</strain>
    </source>
</reference>
<protein>
    <recommendedName>
        <fullName evidence="3">Aminoglycoside phosphotransferase domain-containing protein</fullName>
    </recommendedName>
</protein>
<dbReference type="HOGENOM" id="CLU_084529_0_0_1"/>
<evidence type="ECO:0000313" key="2">
    <source>
        <dbReference type="Proteomes" id="UP000053989"/>
    </source>
</evidence>
<proteinExistence type="predicted"/>
<reference evidence="1 2" key="1">
    <citation type="submission" date="2014-04" db="EMBL/GenBank/DDBJ databases">
        <authorList>
            <consortium name="DOE Joint Genome Institute"/>
            <person name="Kuo A."/>
            <person name="Kohler A."/>
            <person name="Nagy L.G."/>
            <person name="Floudas D."/>
            <person name="Copeland A."/>
            <person name="Barry K.W."/>
            <person name="Cichocki N."/>
            <person name="Veneault-Fourrey C."/>
            <person name="LaButti K."/>
            <person name="Lindquist E.A."/>
            <person name="Lipzen A."/>
            <person name="Lundell T."/>
            <person name="Morin E."/>
            <person name="Murat C."/>
            <person name="Sun H."/>
            <person name="Tunlid A."/>
            <person name="Henrissat B."/>
            <person name="Grigoriev I.V."/>
            <person name="Hibbett D.S."/>
            <person name="Martin F."/>
            <person name="Nordberg H.P."/>
            <person name="Cantor M.N."/>
            <person name="Hua S.X."/>
        </authorList>
    </citation>
    <scope>NUCLEOTIDE SEQUENCE [LARGE SCALE GENOMIC DNA]</scope>
    <source>
        <strain evidence="1 2">Foug A</strain>
    </source>
</reference>
<accession>A0A0C3DDL6</accession>
<evidence type="ECO:0008006" key="3">
    <source>
        <dbReference type="Google" id="ProtNLM"/>
    </source>
</evidence>
<organism evidence="1 2">
    <name type="scientific">Scleroderma citrinum Foug A</name>
    <dbReference type="NCBI Taxonomy" id="1036808"/>
    <lineage>
        <taxon>Eukaryota</taxon>
        <taxon>Fungi</taxon>
        <taxon>Dikarya</taxon>
        <taxon>Basidiomycota</taxon>
        <taxon>Agaricomycotina</taxon>
        <taxon>Agaricomycetes</taxon>
        <taxon>Agaricomycetidae</taxon>
        <taxon>Boletales</taxon>
        <taxon>Sclerodermatineae</taxon>
        <taxon>Sclerodermataceae</taxon>
        <taxon>Scleroderma</taxon>
    </lineage>
</organism>
<gene>
    <name evidence="1" type="ORF">SCLCIDRAFT_137431</name>
</gene>
<dbReference type="EMBL" id="KN822161">
    <property type="protein sequence ID" value="KIM54156.1"/>
    <property type="molecule type" value="Genomic_DNA"/>
</dbReference>
<dbReference type="STRING" id="1036808.A0A0C3DDL6"/>
<dbReference type="OrthoDB" id="3140719at2759"/>